<sequence>MMKKYQYFILLLLICSAGHAQYGKQKRADKLFNNLAYLEATNVYKELIENNYNFQENSLKLGDAYMKLRSPENAVFYYGDVIDSSGISAEYYYKYAQALRGTKRYQESRDWLKKYLETGATSVSAEETLEKDEYEPKTTYKLKKTDFNSEVSDFGTFEKEGILYFVSARAEAVAEKDRIYSWNGEPFLDVYQTDSTNMIISPVSGEINTRLHDGPMVISPDGKSAYFNRNNYVGNKEGKRDKEATNNLKIYKATLTNSTWSNVEELPFNDNSYSVGHPALSPDGTILYFTSDMPGGNGGSDLYMVNINPDGTYESPQNLGEKINTEREESFAFVDKDSTLYFSSTGHAGLGLMDIFRIDLKDEAAEVENLGEPINSNLDDFAFFKMSTNNRGYISSNRDGKSDDIYSFNQLNPLILKGTVTDAVNEKPIAKATVRLMDSTNKQLAFMETDEDGNFMTPIDRDATFPIEAKEIEYQTFTGTVDTRNSDDKDTLVYNIQLQPVNDLEYLAEIDTIYFDFDKYNIRPDAARELDKLVDLMTNEYPEMVIAIGAHTDKRGTNAYNDILAERRARSTYEYLVNNGIDENRIESFKGYGENQPAIECERCTREQHQLNRRALFEVVRMGD</sequence>
<evidence type="ECO:0000256" key="2">
    <source>
        <dbReference type="ARBA" id="ARBA00023136"/>
    </source>
</evidence>
<evidence type="ECO:0000256" key="1">
    <source>
        <dbReference type="ARBA" id="ARBA00004442"/>
    </source>
</evidence>
<dbReference type="SUPFAM" id="SSF103088">
    <property type="entry name" value="OmpA-like"/>
    <property type="match status" value="1"/>
</dbReference>
<proteinExistence type="predicted"/>
<dbReference type="PRINTS" id="PR01021">
    <property type="entry name" value="OMPADOMAIN"/>
</dbReference>
<dbReference type="PANTHER" id="PTHR30329:SF21">
    <property type="entry name" value="LIPOPROTEIN YIAD-RELATED"/>
    <property type="match status" value="1"/>
</dbReference>
<dbReference type="EMBL" id="JAVRHK010000017">
    <property type="protein sequence ID" value="MDT0678219.1"/>
    <property type="molecule type" value="Genomic_DNA"/>
</dbReference>
<dbReference type="SUPFAM" id="SSF82171">
    <property type="entry name" value="DPP6 N-terminal domain-like"/>
    <property type="match status" value="1"/>
</dbReference>
<dbReference type="Proteomes" id="UP001262582">
    <property type="component" value="Unassembled WGS sequence"/>
</dbReference>
<gene>
    <name evidence="7" type="ORF">RM539_16670</name>
</gene>
<dbReference type="InterPro" id="IPR006665">
    <property type="entry name" value="OmpA-like"/>
</dbReference>
<dbReference type="InterPro" id="IPR050330">
    <property type="entry name" value="Bact_OuterMem_StrucFunc"/>
</dbReference>
<dbReference type="Pfam" id="PF07676">
    <property type="entry name" value="PD40"/>
    <property type="match status" value="2"/>
</dbReference>
<dbReference type="InterPro" id="IPR008969">
    <property type="entry name" value="CarboxyPept-like_regulatory"/>
</dbReference>
<evidence type="ECO:0000256" key="3">
    <source>
        <dbReference type="ARBA" id="ARBA00023237"/>
    </source>
</evidence>
<dbReference type="RefSeq" id="WP_311504555.1">
    <property type="nucleotide sequence ID" value="NZ_JAVRHK010000017.1"/>
</dbReference>
<dbReference type="SUPFAM" id="SSF48452">
    <property type="entry name" value="TPR-like"/>
    <property type="match status" value="1"/>
</dbReference>
<dbReference type="Gene3D" id="3.30.1330.60">
    <property type="entry name" value="OmpA-like domain"/>
    <property type="match status" value="1"/>
</dbReference>
<evidence type="ECO:0000256" key="4">
    <source>
        <dbReference type="PROSITE-ProRule" id="PRU00473"/>
    </source>
</evidence>
<comment type="subcellular location">
    <subcellularLocation>
        <location evidence="1">Cell outer membrane</location>
    </subcellularLocation>
</comment>
<dbReference type="PANTHER" id="PTHR30329">
    <property type="entry name" value="STATOR ELEMENT OF FLAGELLAR MOTOR COMPLEX"/>
    <property type="match status" value="1"/>
</dbReference>
<keyword evidence="3" id="KW-0998">Cell outer membrane</keyword>
<dbReference type="Gene3D" id="2.120.10.30">
    <property type="entry name" value="TolB, C-terminal domain"/>
    <property type="match status" value="1"/>
</dbReference>
<dbReference type="InterPro" id="IPR011659">
    <property type="entry name" value="WD40"/>
</dbReference>
<dbReference type="InterPro" id="IPR011042">
    <property type="entry name" value="6-blade_b-propeller_TolB-like"/>
</dbReference>
<dbReference type="Pfam" id="PF00691">
    <property type="entry name" value="OmpA"/>
    <property type="match status" value="1"/>
</dbReference>
<dbReference type="InterPro" id="IPR006664">
    <property type="entry name" value="OMP_bac"/>
</dbReference>
<dbReference type="Gene3D" id="1.25.40.10">
    <property type="entry name" value="Tetratricopeptide repeat domain"/>
    <property type="match status" value="1"/>
</dbReference>
<evidence type="ECO:0000259" key="6">
    <source>
        <dbReference type="PROSITE" id="PS51123"/>
    </source>
</evidence>
<evidence type="ECO:0000313" key="7">
    <source>
        <dbReference type="EMBL" id="MDT0678219.1"/>
    </source>
</evidence>
<dbReference type="PROSITE" id="PS51123">
    <property type="entry name" value="OMPA_2"/>
    <property type="match status" value="1"/>
</dbReference>
<keyword evidence="8" id="KW-1185">Reference proteome</keyword>
<accession>A0ABU3D9M6</accession>
<name>A0ABU3D9M6_9FLAO</name>
<dbReference type="Gene3D" id="2.60.40.1120">
    <property type="entry name" value="Carboxypeptidase-like, regulatory domain"/>
    <property type="match status" value="1"/>
</dbReference>
<reference evidence="7 8" key="1">
    <citation type="submission" date="2023-09" db="EMBL/GenBank/DDBJ databases">
        <authorList>
            <person name="Rey-Velasco X."/>
        </authorList>
    </citation>
    <scope>NUCLEOTIDE SEQUENCE [LARGE SCALE GENOMIC DNA]</scope>
    <source>
        <strain evidence="7 8">F117</strain>
    </source>
</reference>
<comment type="caution">
    <text evidence="7">The sequence shown here is derived from an EMBL/GenBank/DDBJ whole genome shotgun (WGS) entry which is preliminary data.</text>
</comment>
<dbReference type="SUPFAM" id="SSF49464">
    <property type="entry name" value="Carboxypeptidase regulatory domain-like"/>
    <property type="match status" value="1"/>
</dbReference>
<keyword evidence="5" id="KW-0732">Signal</keyword>
<dbReference type="InterPro" id="IPR036737">
    <property type="entry name" value="OmpA-like_sf"/>
</dbReference>
<evidence type="ECO:0000313" key="8">
    <source>
        <dbReference type="Proteomes" id="UP001262582"/>
    </source>
</evidence>
<feature type="domain" description="OmpA-like" evidence="6">
    <location>
        <begin position="502"/>
        <end position="623"/>
    </location>
</feature>
<keyword evidence="2 4" id="KW-0472">Membrane</keyword>
<evidence type="ECO:0000256" key="5">
    <source>
        <dbReference type="SAM" id="SignalP"/>
    </source>
</evidence>
<feature type="chain" id="PRO_5046943960" evidence="5">
    <location>
        <begin position="21"/>
        <end position="624"/>
    </location>
</feature>
<protein>
    <submittedName>
        <fullName evidence="7">OmpA family protein</fullName>
    </submittedName>
</protein>
<organism evidence="7 8">
    <name type="scientific">Autumnicola musiva</name>
    <dbReference type="NCBI Taxonomy" id="3075589"/>
    <lineage>
        <taxon>Bacteria</taxon>
        <taxon>Pseudomonadati</taxon>
        <taxon>Bacteroidota</taxon>
        <taxon>Flavobacteriia</taxon>
        <taxon>Flavobacteriales</taxon>
        <taxon>Flavobacteriaceae</taxon>
        <taxon>Autumnicola</taxon>
    </lineage>
</organism>
<dbReference type="InterPro" id="IPR011990">
    <property type="entry name" value="TPR-like_helical_dom_sf"/>
</dbReference>
<feature type="signal peptide" evidence="5">
    <location>
        <begin position="1"/>
        <end position="20"/>
    </location>
</feature>
<dbReference type="CDD" id="cd07185">
    <property type="entry name" value="OmpA_C-like"/>
    <property type="match status" value="1"/>
</dbReference>